<keyword evidence="9 11" id="KW-0472">Membrane</keyword>
<organism evidence="16 17">
    <name type="scientific">Novosphingobium colocasiae</name>
    <dbReference type="NCBI Taxonomy" id="1256513"/>
    <lineage>
        <taxon>Bacteria</taxon>
        <taxon>Pseudomonadati</taxon>
        <taxon>Pseudomonadota</taxon>
        <taxon>Alphaproteobacteria</taxon>
        <taxon>Sphingomonadales</taxon>
        <taxon>Sphingomonadaceae</taxon>
        <taxon>Novosphingobium</taxon>
    </lineage>
</organism>
<dbReference type="SUPFAM" id="SSF56935">
    <property type="entry name" value="Porins"/>
    <property type="match status" value="1"/>
</dbReference>
<evidence type="ECO:0000259" key="15">
    <source>
        <dbReference type="Pfam" id="PF07715"/>
    </source>
</evidence>
<dbReference type="InterPro" id="IPR012910">
    <property type="entry name" value="Plug_dom"/>
</dbReference>
<evidence type="ECO:0000256" key="7">
    <source>
        <dbReference type="ARBA" id="ARBA00023065"/>
    </source>
</evidence>
<evidence type="ECO:0000313" key="16">
    <source>
        <dbReference type="EMBL" id="GGY90291.1"/>
    </source>
</evidence>
<name>A0A918UCT1_9SPHN</name>
<gene>
    <name evidence="16" type="ORF">GCM10011614_01210</name>
</gene>
<evidence type="ECO:0000256" key="8">
    <source>
        <dbReference type="ARBA" id="ARBA00023077"/>
    </source>
</evidence>
<keyword evidence="5 11" id="KW-0812">Transmembrane</keyword>
<sequence length="833" mass="89283">MKLIHRTILFAGCSAMALGAAATSAAAQTAEGAADAGNEIVVTANKREQNLSEVGSSVSAVSGEALKLQQISSVADLAKITPGLTFAPTPNATPVYTIRGVGFYDSSLASYPDVAVYLDQFPLALPVMSSQTGFDLQRVEVLKGPQGTLFGNNATGGAINFVANAPTKDMSGGANLSYGRFNAVDFNAFVSGPLSDTLRARLAVKKAYADPWQKSYTRDDRNGKTDVMAGRFILEFEPSSDFKASINLNGWRDQSEPQAPQKIAYVPQNDVSGTPAGAPAGSGPVPYPQATYPNSPMNARSADWTAGQYSPSQDNRFKQALGRFDYTFGSITLTSLTGYSDMKFRNTTEGGGTALVDLDLRNDQGKIKSFTQELRIANDPKSALRWVLGANYENTKVDETTYLSYADTSSTYVNGIVTSNYQTNQRMKNYAAFGNIEFDVMDNLTFKAGIRRTQAKRFATAFNGDLASGPILPTDTTFGGTPGVSLTNFFNAVYDSLQELYGGAGYNIPTIAPGGSIILDTRGLVLGDPASNDPVNPDTFLTADIVRTKIKENSTSWMLGADFKPVDGLLLYSNVSKGYKAGSFPHLSGAIFDAYAPVKQESILAYEAGFKAQLMGNAISINGAAFYYDYKNKQTRAKFVDPIFGALDKLLNVPKSRIKGAEIEVSGRPVEGLTISASATYLDAKVKRYVGAVDSVLVSGVRVPVNASFAGVDLPFSPEWQYSIRADYQFPVSSYVDAFLGVGANGQSKSVSALVVPGSTTFGADSDLYKIKAYTLVNGNIGVKSADGTWTASVWGKNIFNKYYWSNATQAYDTFVRYTGRPAEYGVSLGFNF</sequence>
<evidence type="ECO:0000259" key="14">
    <source>
        <dbReference type="Pfam" id="PF00593"/>
    </source>
</evidence>
<evidence type="ECO:0000256" key="6">
    <source>
        <dbReference type="ARBA" id="ARBA00023004"/>
    </source>
</evidence>
<dbReference type="Proteomes" id="UP000648075">
    <property type="component" value="Unassembled WGS sequence"/>
</dbReference>
<evidence type="ECO:0000256" key="1">
    <source>
        <dbReference type="ARBA" id="ARBA00004571"/>
    </source>
</evidence>
<keyword evidence="16" id="KW-0675">Receptor</keyword>
<keyword evidence="4" id="KW-0410">Iron transport</keyword>
<dbReference type="AlphaFoldDB" id="A0A918UCT1"/>
<keyword evidence="6" id="KW-0408">Iron</keyword>
<dbReference type="InterPro" id="IPR036942">
    <property type="entry name" value="Beta-barrel_TonB_sf"/>
</dbReference>
<evidence type="ECO:0000313" key="17">
    <source>
        <dbReference type="Proteomes" id="UP000648075"/>
    </source>
</evidence>
<keyword evidence="2 11" id="KW-0813">Transport</keyword>
<dbReference type="PROSITE" id="PS52016">
    <property type="entry name" value="TONB_DEPENDENT_REC_3"/>
    <property type="match status" value="1"/>
</dbReference>
<feature type="chain" id="PRO_5037318043" evidence="13">
    <location>
        <begin position="27"/>
        <end position="833"/>
    </location>
</feature>
<dbReference type="InterPro" id="IPR000531">
    <property type="entry name" value="Beta-barrel_TonB"/>
</dbReference>
<comment type="subcellular location">
    <subcellularLocation>
        <location evidence="1 11">Cell outer membrane</location>
        <topology evidence="1 11">Multi-pass membrane protein</topology>
    </subcellularLocation>
</comment>
<evidence type="ECO:0000256" key="12">
    <source>
        <dbReference type="RuleBase" id="RU003357"/>
    </source>
</evidence>
<dbReference type="PANTHER" id="PTHR32552:SF81">
    <property type="entry name" value="TONB-DEPENDENT OUTER MEMBRANE RECEPTOR"/>
    <property type="match status" value="1"/>
</dbReference>
<dbReference type="PANTHER" id="PTHR32552">
    <property type="entry name" value="FERRICHROME IRON RECEPTOR-RELATED"/>
    <property type="match status" value="1"/>
</dbReference>
<dbReference type="Pfam" id="PF00593">
    <property type="entry name" value="TonB_dep_Rec_b-barrel"/>
    <property type="match status" value="1"/>
</dbReference>
<feature type="domain" description="TonB-dependent receptor plug" evidence="15">
    <location>
        <begin position="51"/>
        <end position="158"/>
    </location>
</feature>
<keyword evidence="10 11" id="KW-0998">Cell outer membrane</keyword>
<evidence type="ECO:0000256" key="9">
    <source>
        <dbReference type="ARBA" id="ARBA00023136"/>
    </source>
</evidence>
<feature type="domain" description="TonB-dependent receptor-like beta-barrel" evidence="14">
    <location>
        <begin position="286"/>
        <end position="799"/>
    </location>
</feature>
<keyword evidence="8 12" id="KW-0798">TonB box</keyword>
<keyword evidence="3 11" id="KW-1134">Transmembrane beta strand</keyword>
<evidence type="ECO:0000256" key="13">
    <source>
        <dbReference type="SAM" id="SignalP"/>
    </source>
</evidence>
<dbReference type="GO" id="GO:0006826">
    <property type="term" value="P:iron ion transport"/>
    <property type="evidence" value="ECO:0007669"/>
    <property type="project" value="UniProtKB-KW"/>
</dbReference>
<feature type="signal peptide" evidence="13">
    <location>
        <begin position="1"/>
        <end position="26"/>
    </location>
</feature>
<reference evidence="16" key="2">
    <citation type="submission" date="2020-09" db="EMBL/GenBank/DDBJ databases">
        <authorList>
            <person name="Sun Q."/>
            <person name="Kim S."/>
        </authorList>
    </citation>
    <scope>NUCLEOTIDE SEQUENCE</scope>
    <source>
        <strain evidence="16">KCTC 32255</strain>
    </source>
</reference>
<evidence type="ECO:0000256" key="10">
    <source>
        <dbReference type="ARBA" id="ARBA00023237"/>
    </source>
</evidence>
<dbReference type="EMBL" id="BMZA01000001">
    <property type="protein sequence ID" value="GGY90291.1"/>
    <property type="molecule type" value="Genomic_DNA"/>
</dbReference>
<evidence type="ECO:0000256" key="11">
    <source>
        <dbReference type="PROSITE-ProRule" id="PRU01360"/>
    </source>
</evidence>
<dbReference type="GO" id="GO:0009279">
    <property type="term" value="C:cell outer membrane"/>
    <property type="evidence" value="ECO:0007669"/>
    <property type="project" value="UniProtKB-SubCell"/>
</dbReference>
<comment type="similarity">
    <text evidence="11 12">Belongs to the TonB-dependent receptor family.</text>
</comment>
<comment type="caution">
    <text evidence="16">The sequence shown here is derived from an EMBL/GenBank/DDBJ whole genome shotgun (WGS) entry which is preliminary data.</text>
</comment>
<dbReference type="InterPro" id="IPR039426">
    <property type="entry name" value="TonB-dep_rcpt-like"/>
</dbReference>
<dbReference type="RefSeq" id="WP_189619159.1">
    <property type="nucleotide sequence ID" value="NZ_BMZA01000001.1"/>
</dbReference>
<evidence type="ECO:0000256" key="5">
    <source>
        <dbReference type="ARBA" id="ARBA00022692"/>
    </source>
</evidence>
<dbReference type="Pfam" id="PF07715">
    <property type="entry name" value="Plug"/>
    <property type="match status" value="1"/>
</dbReference>
<reference evidence="16" key="1">
    <citation type="journal article" date="2014" name="Int. J. Syst. Evol. Microbiol.">
        <title>Complete genome sequence of Corynebacterium casei LMG S-19264T (=DSM 44701T), isolated from a smear-ripened cheese.</title>
        <authorList>
            <consortium name="US DOE Joint Genome Institute (JGI-PGF)"/>
            <person name="Walter F."/>
            <person name="Albersmeier A."/>
            <person name="Kalinowski J."/>
            <person name="Ruckert C."/>
        </authorList>
    </citation>
    <scope>NUCLEOTIDE SEQUENCE</scope>
    <source>
        <strain evidence="16">KCTC 32255</strain>
    </source>
</reference>
<evidence type="ECO:0000256" key="3">
    <source>
        <dbReference type="ARBA" id="ARBA00022452"/>
    </source>
</evidence>
<evidence type="ECO:0000256" key="4">
    <source>
        <dbReference type="ARBA" id="ARBA00022496"/>
    </source>
</evidence>
<protein>
    <submittedName>
        <fullName evidence="16">TonB-dependent receptor</fullName>
    </submittedName>
</protein>
<keyword evidence="17" id="KW-1185">Reference proteome</keyword>
<keyword evidence="7" id="KW-0406">Ion transport</keyword>
<dbReference type="Gene3D" id="2.40.170.20">
    <property type="entry name" value="TonB-dependent receptor, beta-barrel domain"/>
    <property type="match status" value="2"/>
</dbReference>
<evidence type="ECO:0000256" key="2">
    <source>
        <dbReference type="ARBA" id="ARBA00022448"/>
    </source>
</evidence>
<keyword evidence="13" id="KW-0732">Signal</keyword>
<proteinExistence type="inferred from homology"/>
<accession>A0A918UCT1</accession>